<evidence type="ECO:0000256" key="3">
    <source>
        <dbReference type="ARBA" id="ARBA00022679"/>
    </source>
</evidence>
<organism evidence="13 14">
    <name type="scientific">Parachaetomium inaequale</name>
    <dbReference type="NCBI Taxonomy" id="2588326"/>
    <lineage>
        <taxon>Eukaryota</taxon>
        <taxon>Fungi</taxon>
        <taxon>Dikarya</taxon>
        <taxon>Ascomycota</taxon>
        <taxon>Pezizomycotina</taxon>
        <taxon>Sordariomycetes</taxon>
        <taxon>Sordariomycetidae</taxon>
        <taxon>Sordariales</taxon>
        <taxon>Chaetomiaceae</taxon>
        <taxon>Parachaetomium</taxon>
    </lineage>
</organism>
<evidence type="ECO:0000256" key="5">
    <source>
        <dbReference type="ARBA" id="ARBA00022737"/>
    </source>
</evidence>
<dbReference type="InterPro" id="IPR013083">
    <property type="entry name" value="Znf_RING/FYVE/PHD"/>
</dbReference>
<dbReference type="InterPro" id="IPR002867">
    <property type="entry name" value="IBR_dom"/>
</dbReference>
<name>A0AAN6PC85_9PEZI</name>
<feature type="compositionally biased region" description="Basic and acidic residues" evidence="10">
    <location>
        <begin position="448"/>
        <end position="489"/>
    </location>
</feature>
<protein>
    <recommendedName>
        <fullName evidence="2">RBR-type E3 ubiquitin transferase</fullName>
        <ecNumber evidence="2">2.3.2.31</ecNumber>
    </recommendedName>
</protein>
<evidence type="ECO:0000256" key="8">
    <source>
        <dbReference type="ARBA" id="ARBA00022833"/>
    </source>
</evidence>
<dbReference type="Pfam" id="PF01485">
    <property type="entry name" value="IBR"/>
    <property type="match status" value="1"/>
</dbReference>
<dbReference type="PROSITE" id="PS00518">
    <property type="entry name" value="ZF_RING_1"/>
    <property type="match status" value="1"/>
</dbReference>
<dbReference type="InterPro" id="IPR031127">
    <property type="entry name" value="E3_UB_ligase_RBR"/>
</dbReference>
<evidence type="ECO:0000256" key="10">
    <source>
        <dbReference type="SAM" id="MobiDB-lite"/>
    </source>
</evidence>
<dbReference type="PANTHER" id="PTHR11685">
    <property type="entry name" value="RBR FAMILY RING FINGER AND IBR DOMAIN-CONTAINING"/>
    <property type="match status" value="1"/>
</dbReference>
<dbReference type="GO" id="GO:0061630">
    <property type="term" value="F:ubiquitin protein ligase activity"/>
    <property type="evidence" value="ECO:0007669"/>
    <property type="project" value="UniProtKB-EC"/>
</dbReference>
<dbReference type="CDD" id="cd20335">
    <property type="entry name" value="BRcat_RBR"/>
    <property type="match status" value="1"/>
</dbReference>
<dbReference type="EC" id="2.3.2.31" evidence="2"/>
<evidence type="ECO:0000256" key="6">
    <source>
        <dbReference type="ARBA" id="ARBA00022771"/>
    </source>
</evidence>
<evidence type="ECO:0000313" key="13">
    <source>
        <dbReference type="EMBL" id="KAK4033711.1"/>
    </source>
</evidence>
<proteinExistence type="predicted"/>
<feature type="compositionally biased region" description="Basic and acidic residues" evidence="10">
    <location>
        <begin position="159"/>
        <end position="181"/>
    </location>
</feature>
<gene>
    <name evidence="13" type="ORF">C8A01DRAFT_19391</name>
</gene>
<keyword evidence="3" id="KW-0808">Transferase</keyword>
<dbReference type="InterPro" id="IPR044066">
    <property type="entry name" value="TRIAD_supradom"/>
</dbReference>
<dbReference type="SMART" id="SM00647">
    <property type="entry name" value="IBR"/>
    <property type="match status" value="2"/>
</dbReference>
<keyword evidence="7" id="KW-0833">Ubl conjugation pathway</keyword>
<sequence length="557" mass="61539">NTMASAAAPAARGFYGPVSPAILGFDWEEEEEQQTGKDLDGTQQVGAEGRQQQQQPQQQQEQRQPRQQQQPQAPPALQSLRSAVLGFWDFNAALLRDFDDDAASVASGMATDGGSVAGEDGLGVVPPAAAHTWYSMPLTLPPLNELAISATPGGEDLDVETRRPAARETTPRRDASRDRAGSGRPNNPYAAAIEDKQNAMTVAFLRSPARTGPADTTSSFAPDDLGFGQRYQVAQKTASVIITNQRRLPAILSGDRDCLICTDTKPVSAFPTASITRTCTHEPTTCLACVATCIRTDLATRLWNEIRCPECRAPLEYDDVQRFADDDTRDRYQTLSFRSAVSSSPAFFWCTAGCGYGQVHEGGAESPIIACRLCAHRSCFHHRVAWHENLTCEEYDALLADPVNFRSRFDIANEEAAQAAAARRVQEDADRVFAQGLLAEEQRVVAEERAERERKRREEKELKERVEREKREREMRESAVRRKLEEEASSRAVGSTTKPCPGCQAPIEKNEGCAHMTCTWCKHGFCWDCLASHQQILESDNSAHKGDCPWHPDNIKD</sequence>
<dbReference type="InterPro" id="IPR001841">
    <property type="entry name" value="Znf_RING"/>
</dbReference>
<evidence type="ECO:0000256" key="4">
    <source>
        <dbReference type="ARBA" id="ARBA00022723"/>
    </source>
</evidence>
<dbReference type="GO" id="GO:0016567">
    <property type="term" value="P:protein ubiquitination"/>
    <property type="evidence" value="ECO:0007669"/>
    <property type="project" value="InterPro"/>
</dbReference>
<evidence type="ECO:0000256" key="2">
    <source>
        <dbReference type="ARBA" id="ARBA00012251"/>
    </source>
</evidence>
<keyword evidence="14" id="KW-1185">Reference proteome</keyword>
<feature type="compositionally biased region" description="Low complexity" evidence="10">
    <location>
        <begin position="43"/>
        <end position="71"/>
    </location>
</feature>
<evidence type="ECO:0000256" key="9">
    <source>
        <dbReference type="PROSITE-ProRule" id="PRU00175"/>
    </source>
</evidence>
<evidence type="ECO:0000256" key="7">
    <source>
        <dbReference type="ARBA" id="ARBA00022786"/>
    </source>
</evidence>
<evidence type="ECO:0000259" key="12">
    <source>
        <dbReference type="PROSITE" id="PS51873"/>
    </source>
</evidence>
<dbReference type="Gene3D" id="1.20.120.1750">
    <property type="match status" value="1"/>
</dbReference>
<accession>A0AAN6PC85</accession>
<feature type="region of interest" description="Disordered" evidence="10">
    <location>
        <begin position="1"/>
        <end position="76"/>
    </location>
</feature>
<feature type="region of interest" description="Disordered" evidence="10">
    <location>
        <begin position="448"/>
        <end position="499"/>
    </location>
</feature>
<dbReference type="InterPro" id="IPR017907">
    <property type="entry name" value="Znf_RING_CS"/>
</dbReference>
<dbReference type="PROSITE" id="PS51873">
    <property type="entry name" value="TRIAD"/>
    <property type="match status" value="1"/>
</dbReference>
<dbReference type="EMBL" id="MU854514">
    <property type="protein sequence ID" value="KAK4033711.1"/>
    <property type="molecule type" value="Genomic_DNA"/>
</dbReference>
<dbReference type="PROSITE" id="PS50089">
    <property type="entry name" value="ZF_RING_2"/>
    <property type="match status" value="1"/>
</dbReference>
<dbReference type="GO" id="GO:0008270">
    <property type="term" value="F:zinc ion binding"/>
    <property type="evidence" value="ECO:0007669"/>
    <property type="project" value="UniProtKB-KW"/>
</dbReference>
<dbReference type="CDD" id="cd20336">
    <property type="entry name" value="Rcat_RBR"/>
    <property type="match status" value="1"/>
</dbReference>
<keyword evidence="6 9" id="KW-0863">Zinc-finger</keyword>
<evidence type="ECO:0000313" key="14">
    <source>
        <dbReference type="Proteomes" id="UP001303115"/>
    </source>
</evidence>
<feature type="domain" description="RING-type" evidence="12">
    <location>
        <begin position="254"/>
        <end position="557"/>
    </location>
</feature>
<keyword evidence="5" id="KW-0677">Repeat</keyword>
<keyword evidence="8" id="KW-0862">Zinc</keyword>
<comment type="caution">
    <text evidence="13">The sequence shown here is derived from an EMBL/GenBank/DDBJ whole genome shotgun (WGS) entry which is preliminary data.</text>
</comment>
<dbReference type="Pfam" id="PF22191">
    <property type="entry name" value="IBR_1"/>
    <property type="match status" value="1"/>
</dbReference>
<feature type="region of interest" description="Disordered" evidence="10">
    <location>
        <begin position="149"/>
        <end position="189"/>
    </location>
</feature>
<reference evidence="14" key="1">
    <citation type="journal article" date="2023" name="Mol. Phylogenet. Evol.">
        <title>Genome-scale phylogeny and comparative genomics of the fungal order Sordariales.</title>
        <authorList>
            <person name="Hensen N."/>
            <person name="Bonometti L."/>
            <person name="Westerberg I."/>
            <person name="Brannstrom I.O."/>
            <person name="Guillou S."/>
            <person name="Cros-Aarteil S."/>
            <person name="Calhoun S."/>
            <person name="Haridas S."/>
            <person name="Kuo A."/>
            <person name="Mondo S."/>
            <person name="Pangilinan J."/>
            <person name="Riley R."/>
            <person name="LaButti K."/>
            <person name="Andreopoulos B."/>
            <person name="Lipzen A."/>
            <person name="Chen C."/>
            <person name="Yan M."/>
            <person name="Daum C."/>
            <person name="Ng V."/>
            <person name="Clum A."/>
            <person name="Steindorff A."/>
            <person name="Ohm R.A."/>
            <person name="Martin F."/>
            <person name="Silar P."/>
            <person name="Natvig D.O."/>
            <person name="Lalanne C."/>
            <person name="Gautier V."/>
            <person name="Ament-Velasquez S.L."/>
            <person name="Kruys A."/>
            <person name="Hutchinson M.I."/>
            <person name="Powell A.J."/>
            <person name="Barry K."/>
            <person name="Miller A.N."/>
            <person name="Grigoriev I.V."/>
            <person name="Debuchy R."/>
            <person name="Gladieux P."/>
            <person name="Hiltunen Thoren M."/>
            <person name="Johannesson H."/>
        </authorList>
    </citation>
    <scope>NUCLEOTIDE SEQUENCE [LARGE SCALE GENOMIC DNA]</scope>
    <source>
        <strain evidence="14">CBS 284.82</strain>
    </source>
</reference>
<feature type="domain" description="RING-type" evidence="11">
    <location>
        <begin position="258"/>
        <end position="312"/>
    </location>
</feature>
<dbReference type="AlphaFoldDB" id="A0AAN6PC85"/>
<feature type="non-terminal residue" evidence="13">
    <location>
        <position position="1"/>
    </location>
</feature>
<dbReference type="SUPFAM" id="SSF57850">
    <property type="entry name" value="RING/U-box"/>
    <property type="match status" value="3"/>
</dbReference>
<evidence type="ECO:0000259" key="11">
    <source>
        <dbReference type="PROSITE" id="PS50089"/>
    </source>
</evidence>
<dbReference type="Proteomes" id="UP001303115">
    <property type="component" value="Unassembled WGS sequence"/>
</dbReference>
<evidence type="ECO:0000256" key="1">
    <source>
        <dbReference type="ARBA" id="ARBA00001798"/>
    </source>
</evidence>
<keyword evidence="4" id="KW-0479">Metal-binding</keyword>
<comment type="catalytic activity">
    <reaction evidence="1">
        <text>[E2 ubiquitin-conjugating enzyme]-S-ubiquitinyl-L-cysteine + [acceptor protein]-L-lysine = [E2 ubiquitin-conjugating enzyme]-L-cysteine + [acceptor protein]-N(6)-ubiquitinyl-L-lysine.</text>
        <dbReference type="EC" id="2.3.2.31"/>
    </reaction>
</comment>
<dbReference type="Gene3D" id="3.30.40.10">
    <property type="entry name" value="Zinc/RING finger domain, C3HC4 (zinc finger)"/>
    <property type="match status" value="1"/>
</dbReference>